<dbReference type="EMBL" id="MN739548">
    <property type="protein sequence ID" value="QHT12581.1"/>
    <property type="molecule type" value="Genomic_DNA"/>
</dbReference>
<keyword evidence="1" id="KW-0472">Membrane</keyword>
<evidence type="ECO:0008006" key="3">
    <source>
        <dbReference type="Google" id="ProtNLM"/>
    </source>
</evidence>
<keyword evidence="1" id="KW-1133">Transmembrane helix</keyword>
<reference evidence="2" key="1">
    <citation type="journal article" date="2020" name="Nature">
        <title>Giant virus diversity and host interactions through global metagenomics.</title>
        <authorList>
            <person name="Schulz F."/>
            <person name="Roux S."/>
            <person name="Paez-Espino D."/>
            <person name="Jungbluth S."/>
            <person name="Walsh D.A."/>
            <person name="Denef V.J."/>
            <person name="McMahon K.D."/>
            <person name="Konstantinidis K.T."/>
            <person name="Eloe-Fadrosh E.A."/>
            <person name="Kyrpides N.C."/>
            <person name="Woyke T."/>
        </authorList>
    </citation>
    <scope>NUCLEOTIDE SEQUENCE</scope>
    <source>
        <strain evidence="2">GVMAG-M-3300023174-130</strain>
    </source>
</reference>
<dbReference type="AlphaFoldDB" id="A0A6C0D7T1"/>
<sequence>MNFQSTVLIIAVILLIICITLIGISISKSKNSLQWPPKTAICPDYWTDLGENGSKCTNLGEKYGNGKIKEMNFSVAPYVGKDSACAKYRWANSNGILWDGITSGSMNPCDPSYNILMGND</sequence>
<feature type="transmembrane region" description="Helical" evidence="1">
    <location>
        <begin position="6"/>
        <end position="26"/>
    </location>
</feature>
<keyword evidence="1" id="KW-0812">Transmembrane</keyword>
<name>A0A6C0D7T1_9ZZZZ</name>
<proteinExistence type="predicted"/>
<evidence type="ECO:0000256" key="1">
    <source>
        <dbReference type="SAM" id="Phobius"/>
    </source>
</evidence>
<accession>A0A6C0D7T1</accession>
<protein>
    <recommendedName>
        <fullName evidence="3">CPW-WPC domain-containing protein</fullName>
    </recommendedName>
</protein>
<organism evidence="2">
    <name type="scientific">viral metagenome</name>
    <dbReference type="NCBI Taxonomy" id="1070528"/>
    <lineage>
        <taxon>unclassified sequences</taxon>
        <taxon>metagenomes</taxon>
        <taxon>organismal metagenomes</taxon>
    </lineage>
</organism>
<evidence type="ECO:0000313" key="2">
    <source>
        <dbReference type="EMBL" id="QHT12581.1"/>
    </source>
</evidence>